<accession>A0A9Q0HD28</accession>
<keyword evidence="5" id="KW-1185">Reference proteome</keyword>
<dbReference type="GO" id="GO:0016102">
    <property type="term" value="P:diterpenoid biosynthetic process"/>
    <property type="evidence" value="ECO:0007669"/>
    <property type="project" value="TreeGrafter"/>
</dbReference>
<dbReference type="InterPro" id="IPR036965">
    <property type="entry name" value="Terpene_synth_N_sf"/>
</dbReference>
<evidence type="ECO:0000256" key="2">
    <source>
        <dbReference type="ARBA" id="ARBA00022842"/>
    </source>
</evidence>
<dbReference type="Gene3D" id="1.50.10.160">
    <property type="match status" value="1"/>
</dbReference>
<evidence type="ECO:0000313" key="5">
    <source>
        <dbReference type="Proteomes" id="UP001141806"/>
    </source>
</evidence>
<dbReference type="SFLD" id="SFLDG01014">
    <property type="entry name" value="Terpene_Cyclase_Like_1_N-term"/>
    <property type="match status" value="1"/>
</dbReference>
<evidence type="ECO:0000256" key="1">
    <source>
        <dbReference type="ARBA" id="ARBA00001946"/>
    </source>
</evidence>
<dbReference type="PANTHER" id="PTHR31739">
    <property type="entry name" value="ENT-COPALYL DIPHOSPHATE SYNTHASE, CHLOROPLASTIC"/>
    <property type="match status" value="1"/>
</dbReference>
<sequence length="443" mass="51322">MKFPRLFIYCLYFNFEPSIYPKKNLNPVMEEKLISIQNLVKKVKEEMFSSAFDLYSFVSPSAYDTAWLAMIPDPEQPGHPMFQQCVNWLLNNQNQNGLWGESNIPTIDSLHATLACMAAISKWDVGADNIEKGMASFHEHAANLLTKQHDAFPRWYAIVFAGMIELARNGDLEVTFSGELKEVVENIFDKRRQILEMEGHKDQFQYPPLLSYLEALPLSYNIHQEVILCHLNEDGSLFQSPSATAKAYMATGNSDCMMYLKSLIQRCGYGVPPMYPMDEELVKLCMVNQLEKLGVAEHFLEEIEDTLAVVYRDYKNRESEDIPINRLPIQIYRDSLAFQLLRMHGYHVSAWNFCWFLHHNDLLLHIEDNHEYFLSSMFSVYRATELMFIGECELEEARSFSRNLLEKAMALSTKNNFLPLSNLHRLDLGKIFLFHKCKENQGT</sequence>
<comment type="cofactor">
    <cofactor evidence="1">
        <name>Mg(2+)</name>
        <dbReference type="ChEBI" id="CHEBI:18420"/>
    </cofactor>
</comment>
<proteinExistence type="predicted"/>
<evidence type="ECO:0000259" key="3">
    <source>
        <dbReference type="Pfam" id="PF01397"/>
    </source>
</evidence>
<dbReference type="Proteomes" id="UP001141806">
    <property type="component" value="Unassembled WGS sequence"/>
</dbReference>
<dbReference type="EMBL" id="JAMYWD010000008">
    <property type="protein sequence ID" value="KAJ4964192.1"/>
    <property type="molecule type" value="Genomic_DNA"/>
</dbReference>
<dbReference type="Gene3D" id="1.50.10.130">
    <property type="entry name" value="Terpene synthase, N-terminal domain"/>
    <property type="match status" value="1"/>
</dbReference>
<dbReference type="PANTHER" id="PTHR31739:SF25">
    <property type="entry name" value="(E,E)-GERANYLLINALOOL SYNTHASE"/>
    <property type="match status" value="1"/>
</dbReference>
<keyword evidence="2" id="KW-0460">Magnesium</keyword>
<dbReference type="GO" id="GO:0000287">
    <property type="term" value="F:magnesium ion binding"/>
    <property type="evidence" value="ECO:0007669"/>
    <property type="project" value="TreeGrafter"/>
</dbReference>
<name>A0A9Q0HD28_9MAGN</name>
<dbReference type="OrthoDB" id="2343925at2759"/>
<dbReference type="InterPro" id="IPR008930">
    <property type="entry name" value="Terpenoid_cyclase/PrenylTrfase"/>
</dbReference>
<dbReference type="InterPro" id="IPR050148">
    <property type="entry name" value="Terpene_synthase-like"/>
</dbReference>
<reference evidence="4" key="1">
    <citation type="journal article" date="2023" name="Plant J.">
        <title>The genome of the king protea, Protea cynaroides.</title>
        <authorList>
            <person name="Chang J."/>
            <person name="Duong T.A."/>
            <person name="Schoeman C."/>
            <person name="Ma X."/>
            <person name="Roodt D."/>
            <person name="Barker N."/>
            <person name="Li Z."/>
            <person name="Van de Peer Y."/>
            <person name="Mizrachi E."/>
        </authorList>
    </citation>
    <scope>NUCLEOTIDE SEQUENCE</scope>
    <source>
        <tissue evidence="4">Young leaves</tissue>
    </source>
</reference>
<dbReference type="AlphaFoldDB" id="A0A9Q0HD28"/>
<dbReference type="Pfam" id="PF01397">
    <property type="entry name" value="Terpene_synth"/>
    <property type="match status" value="1"/>
</dbReference>
<evidence type="ECO:0000313" key="4">
    <source>
        <dbReference type="EMBL" id="KAJ4964192.1"/>
    </source>
</evidence>
<organism evidence="4 5">
    <name type="scientific">Protea cynaroides</name>
    <dbReference type="NCBI Taxonomy" id="273540"/>
    <lineage>
        <taxon>Eukaryota</taxon>
        <taxon>Viridiplantae</taxon>
        <taxon>Streptophyta</taxon>
        <taxon>Embryophyta</taxon>
        <taxon>Tracheophyta</taxon>
        <taxon>Spermatophyta</taxon>
        <taxon>Magnoliopsida</taxon>
        <taxon>Proteales</taxon>
        <taxon>Proteaceae</taxon>
        <taxon>Protea</taxon>
    </lineage>
</organism>
<dbReference type="GO" id="GO:0010333">
    <property type="term" value="F:terpene synthase activity"/>
    <property type="evidence" value="ECO:0007669"/>
    <property type="project" value="InterPro"/>
</dbReference>
<gene>
    <name evidence="4" type="ORF">NE237_024131</name>
</gene>
<comment type="caution">
    <text evidence="4">The sequence shown here is derived from an EMBL/GenBank/DDBJ whole genome shotgun (WGS) entry which is preliminary data.</text>
</comment>
<feature type="domain" description="Terpene synthase N-terminal" evidence="3">
    <location>
        <begin position="233"/>
        <end position="413"/>
    </location>
</feature>
<protein>
    <recommendedName>
        <fullName evidence="3">Terpene synthase N-terminal domain-containing protein</fullName>
    </recommendedName>
</protein>
<dbReference type="SUPFAM" id="SSF48239">
    <property type="entry name" value="Terpenoid cyclases/Protein prenyltransferases"/>
    <property type="match status" value="2"/>
</dbReference>
<dbReference type="SMR" id="A0A9Q0HD28"/>
<dbReference type="InterPro" id="IPR001906">
    <property type="entry name" value="Terpene_synth_N"/>
</dbReference>